<gene>
    <name evidence="2" type="ORF">Tco025E_00937</name>
</gene>
<dbReference type="RefSeq" id="XP_029232061.1">
    <property type="nucleotide sequence ID" value="XM_029367876.1"/>
</dbReference>
<comment type="caution">
    <text evidence="2">The sequence shown here is derived from an EMBL/GenBank/DDBJ whole genome shotgun (WGS) entry which is preliminary data.</text>
</comment>
<dbReference type="EMBL" id="MKKU01000025">
    <property type="protein sequence ID" value="RNF26855.1"/>
    <property type="molecule type" value="Genomic_DNA"/>
</dbReference>
<protein>
    <submittedName>
        <fullName evidence="2">Uncharacterized protein</fullName>
    </submittedName>
</protein>
<keyword evidence="3" id="KW-1185">Reference proteome</keyword>
<sequence length="112" mass="12621">MAATQAIELLRVTIDTVLAGPQGDERGVFRWVVLGLAGFIMVVSWCLLRRVYKSFGWTIFRRGGAKRSVREMFRMHQRHRACNLLDAQCACLLFAALVFFLSRVSTRAAPGC</sequence>
<evidence type="ECO:0000313" key="2">
    <source>
        <dbReference type="EMBL" id="RNF26855.1"/>
    </source>
</evidence>
<evidence type="ECO:0000313" key="3">
    <source>
        <dbReference type="Proteomes" id="UP000284403"/>
    </source>
</evidence>
<accession>A0A422QA83</accession>
<keyword evidence="1" id="KW-1133">Transmembrane helix</keyword>
<dbReference type="GeneID" id="40314548"/>
<keyword evidence="1" id="KW-0472">Membrane</keyword>
<dbReference type="OrthoDB" id="2448307at2759"/>
<feature type="transmembrane region" description="Helical" evidence="1">
    <location>
        <begin position="81"/>
        <end position="101"/>
    </location>
</feature>
<proteinExistence type="predicted"/>
<feature type="transmembrane region" description="Helical" evidence="1">
    <location>
        <begin position="28"/>
        <end position="48"/>
    </location>
</feature>
<organism evidence="2 3">
    <name type="scientific">Trypanosoma conorhini</name>
    <dbReference type="NCBI Taxonomy" id="83891"/>
    <lineage>
        <taxon>Eukaryota</taxon>
        <taxon>Discoba</taxon>
        <taxon>Euglenozoa</taxon>
        <taxon>Kinetoplastea</taxon>
        <taxon>Metakinetoplastina</taxon>
        <taxon>Trypanosomatida</taxon>
        <taxon>Trypanosomatidae</taxon>
        <taxon>Trypanosoma</taxon>
    </lineage>
</organism>
<dbReference type="Proteomes" id="UP000284403">
    <property type="component" value="Unassembled WGS sequence"/>
</dbReference>
<reference evidence="2 3" key="1">
    <citation type="journal article" date="2018" name="BMC Genomics">
        <title>Genomic comparison of Trypanosoma conorhini and Trypanosoma rangeli to Trypanosoma cruzi strains of high and low virulence.</title>
        <authorList>
            <person name="Bradwell K.R."/>
            <person name="Koparde V.N."/>
            <person name="Matveyev A.V."/>
            <person name="Serrano M.G."/>
            <person name="Alves J.M."/>
            <person name="Parikh H."/>
            <person name="Huang B."/>
            <person name="Lee V."/>
            <person name="Espinosa-Alvarez O."/>
            <person name="Ortiz P.A."/>
            <person name="Costa-Martins A.G."/>
            <person name="Teixeira M.M."/>
            <person name="Buck G.A."/>
        </authorList>
    </citation>
    <scope>NUCLEOTIDE SEQUENCE [LARGE SCALE GENOMIC DNA]</scope>
    <source>
        <strain evidence="2 3">025E</strain>
    </source>
</reference>
<name>A0A422QA83_9TRYP</name>
<dbReference type="AlphaFoldDB" id="A0A422QA83"/>
<keyword evidence="1" id="KW-0812">Transmembrane</keyword>
<evidence type="ECO:0000256" key="1">
    <source>
        <dbReference type="SAM" id="Phobius"/>
    </source>
</evidence>